<dbReference type="EMBL" id="BCLY01000004">
    <property type="protein sequence ID" value="GAQ04681.1"/>
    <property type="molecule type" value="Genomic_DNA"/>
</dbReference>
<evidence type="ECO:0000313" key="1">
    <source>
        <dbReference type="EMBL" id="GAQ04681.1"/>
    </source>
</evidence>
<dbReference type="AlphaFoldDB" id="A0AAN4PE44"/>
<sequence length="242" mass="27264">MTTVTGKSITPSSIFLSDFFQFIQPDPRPPQWMNLPTMRFLLLPVLLLLLSASTATAKLAPTCFKVVAALVSRPGDLYEKFQREICDKGCQPTVPHWDLWTRNNTFLPAVRSVMKRLDVPRQEEAMVRLGDDAAKIIKQRCGPMLEGKHICADPETLAAFGNCFKKTFVRSAITNLPALLPMVSEELCREQYAYLKDDQLWEETIPNNMRDYAAVCRDLGNTGNTESVQGQLDEGSYDNDEL</sequence>
<reference evidence="1 2" key="1">
    <citation type="submission" date="2015-11" db="EMBL/GenBank/DDBJ databases">
        <title>Aspergillus lentulus strain IFM 54703T.</title>
        <authorList>
            <person name="Kusuya Y."/>
            <person name="Sakai K."/>
            <person name="Kamei K."/>
            <person name="Takahashi H."/>
            <person name="Yaguchi T."/>
        </authorList>
    </citation>
    <scope>NUCLEOTIDE SEQUENCE [LARGE SCALE GENOMIC DNA]</scope>
    <source>
        <strain evidence="1 2">IFM 54703</strain>
    </source>
</reference>
<protein>
    <submittedName>
        <fullName evidence="1">Uncharacterized protein</fullName>
    </submittedName>
</protein>
<dbReference type="Proteomes" id="UP000051487">
    <property type="component" value="Unassembled WGS sequence"/>
</dbReference>
<evidence type="ECO:0000313" key="2">
    <source>
        <dbReference type="Proteomes" id="UP000051487"/>
    </source>
</evidence>
<name>A0AAN4PE44_ASPLE</name>
<accession>A0AAN4PE44</accession>
<gene>
    <name evidence="1" type="ORF">ALT_2002</name>
</gene>
<comment type="caution">
    <text evidence="1">The sequence shown here is derived from an EMBL/GenBank/DDBJ whole genome shotgun (WGS) entry which is preliminary data.</text>
</comment>
<organism evidence="1 2">
    <name type="scientific">Aspergillus lentulus</name>
    <dbReference type="NCBI Taxonomy" id="293939"/>
    <lineage>
        <taxon>Eukaryota</taxon>
        <taxon>Fungi</taxon>
        <taxon>Dikarya</taxon>
        <taxon>Ascomycota</taxon>
        <taxon>Pezizomycotina</taxon>
        <taxon>Eurotiomycetes</taxon>
        <taxon>Eurotiomycetidae</taxon>
        <taxon>Eurotiales</taxon>
        <taxon>Aspergillaceae</taxon>
        <taxon>Aspergillus</taxon>
        <taxon>Aspergillus subgen. Fumigati</taxon>
    </lineage>
</organism>
<proteinExistence type="predicted"/>